<feature type="domain" description="RDD" evidence="6">
    <location>
        <begin position="43"/>
        <end position="136"/>
    </location>
</feature>
<evidence type="ECO:0000259" key="6">
    <source>
        <dbReference type="Pfam" id="PF06271"/>
    </source>
</evidence>
<evidence type="ECO:0000256" key="5">
    <source>
        <dbReference type="SAM" id="Phobius"/>
    </source>
</evidence>
<evidence type="ECO:0000313" key="7">
    <source>
        <dbReference type="EMBL" id="ALE93508.1"/>
    </source>
</evidence>
<evidence type="ECO:0000256" key="1">
    <source>
        <dbReference type="ARBA" id="ARBA00004141"/>
    </source>
</evidence>
<feature type="transmembrane region" description="Helical" evidence="5">
    <location>
        <begin position="42"/>
        <end position="62"/>
    </location>
</feature>
<dbReference type="Proteomes" id="UP000062833">
    <property type="component" value="Chromosome"/>
</dbReference>
<keyword evidence="8" id="KW-1185">Reference proteome</keyword>
<dbReference type="AlphaFoldDB" id="A0A0M4RQV4"/>
<dbReference type="PATRIC" id="fig|656366.3.peg.3504"/>
<evidence type="ECO:0000256" key="2">
    <source>
        <dbReference type="ARBA" id="ARBA00022692"/>
    </source>
</evidence>
<feature type="transmembrane region" description="Helical" evidence="5">
    <location>
        <begin position="74"/>
        <end position="104"/>
    </location>
</feature>
<reference evidence="8" key="1">
    <citation type="submission" date="2015-09" db="EMBL/GenBank/DDBJ databases">
        <title>Complete genome of Arthrobacter alpinus strain R3.8.</title>
        <authorList>
            <person name="See-Too W.S."/>
            <person name="Chan K.G."/>
        </authorList>
    </citation>
    <scope>NUCLEOTIDE SEQUENCE [LARGE SCALE GENOMIC DNA]</scope>
    <source>
        <strain evidence="8">R3.8</strain>
    </source>
</reference>
<keyword evidence="4 5" id="KW-0472">Membrane</keyword>
<sequence>MTESAQHQPIPTVQSSIGAWSGNRTAPFLNGSWGVRAKDSRIIAAWAVDFALVLVPVLAVAASSAKDTGSIGAGIFLGIVVWFLVPWIYGFCCAGGNTLGTLIAGTRLVKLRDGARPGFWRNGWLMFLRTVLFPLIPLNALLDAINGGGSEIVRKHHVSIDKAATNALYRGHA</sequence>
<dbReference type="Pfam" id="PF06271">
    <property type="entry name" value="RDD"/>
    <property type="match status" value="1"/>
</dbReference>
<gene>
    <name evidence="7" type="ORF">AOC05_16230</name>
</gene>
<dbReference type="EMBL" id="CP012677">
    <property type="protein sequence ID" value="ALE93508.1"/>
    <property type="molecule type" value="Genomic_DNA"/>
</dbReference>
<organism evidence="7 8">
    <name type="scientific">Arthrobacter alpinus</name>
    <dbReference type="NCBI Taxonomy" id="656366"/>
    <lineage>
        <taxon>Bacteria</taxon>
        <taxon>Bacillati</taxon>
        <taxon>Actinomycetota</taxon>
        <taxon>Actinomycetes</taxon>
        <taxon>Micrococcales</taxon>
        <taxon>Micrococcaceae</taxon>
        <taxon>Arthrobacter</taxon>
    </lineage>
</organism>
<evidence type="ECO:0000256" key="4">
    <source>
        <dbReference type="ARBA" id="ARBA00023136"/>
    </source>
</evidence>
<dbReference type="GO" id="GO:0016020">
    <property type="term" value="C:membrane"/>
    <property type="evidence" value="ECO:0007669"/>
    <property type="project" value="UniProtKB-SubCell"/>
</dbReference>
<keyword evidence="2 5" id="KW-0812">Transmembrane</keyword>
<evidence type="ECO:0000256" key="3">
    <source>
        <dbReference type="ARBA" id="ARBA00022989"/>
    </source>
</evidence>
<keyword evidence="3 5" id="KW-1133">Transmembrane helix</keyword>
<protein>
    <recommendedName>
        <fullName evidence="6">RDD domain-containing protein</fullName>
    </recommendedName>
</protein>
<accession>A0A0M4RQV4</accession>
<dbReference type="InterPro" id="IPR010432">
    <property type="entry name" value="RDD"/>
</dbReference>
<name>A0A0M4RQV4_9MICC</name>
<comment type="subcellular location">
    <subcellularLocation>
        <location evidence="1">Membrane</location>
        <topology evidence="1">Multi-pass membrane protein</topology>
    </subcellularLocation>
</comment>
<dbReference type="KEGG" id="aaq:AOC05_16230"/>
<proteinExistence type="predicted"/>
<evidence type="ECO:0000313" key="8">
    <source>
        <dbReference type="Proteomes" id="UP000062833"/>
    </source>
</evidence>